<reference evidence="8" key="1">
    <citation type="submission" date="2022-12" db="EMBL/GenBank/DDBJ databases">
        <title>Reference genome sequencing for broad-spectrum identification of bacterial and archaeal isolates by mass spectrometry.</title>
        <authorList>
            <person name="Sekiguchi Y."/>
            <person name="Tourlousse D.M."/>
        </authorList>
    </citation>
    <scope>NUCLEOTIDE SEQUENCE</scope>
    <source>
        <strain evidence="8">301</strain>
    </source>
</reference>
<organism evidence="8 10">
    <name type="scientific">Xanthobacter flavus</name>
    <dbReference type="NCBI Taxonomy" id="281"/>
    <lineage>
        <taxon>Bacteria</taxon>
        <taxon>Pseudomonadati</taxon>
        <taxon>Pseudomonadota</taxon>
        <taxon>Alphaproteobacteria</taxon>
        <taxon>Hyphomicrobiales</taxon>
        <taxon>Xanthobacteraceae</taxon>
        <taxon>Xanthobacter</taxon>
    </lineage>
</organism>
<evidence type="ECO:0000256" key="7">
    <source>
        <dbReference type="HAMAP-Rule" id="MF_00143"/>
    </source>
</evidence>
<evidence type="ECO:0000256" key="3">
    <source>
        <dbReference type="ARBA" id="ARBA00022475"/>
    </source>
</evidence>
<feature type="transmembrane region" description="Helical" evidence="7">
    <location>
        <begin position="139"/>
        <end position="158"/>
    </location>
</feature>
<keyword evidence="3 7" id="KW-1003">Cell membrane</keyword>
<feature type="transmembrane region" description="Helical" evidence="7">
    <location>
        <begin position="54"/>
        <end position="79"/>
    </location>
</feature>
<keyword evidence="4 7" id="KW-0812">Transmembrane</keyword>
<accession>A0A9W6CVM3</accession>
<dbReference type="Pfam" id="PF03350">
    <property type="entry name" value="UPF0114"/>
    <property type="match status" value="1"/>
</dbReference>
<gene>
    <name evidence="9" type="ORF">GGQ86_004121</name>
    <name evidence="8" type="ORF">XFLAVUS301_43720</name>
</gene>
<dbReference type="InterPro" id="IPR005134">
    <property type="entry name" value="UPF0114"/>
</dbReference>
<comment type="caution">
    <text evidence="8">The sequence shown here is derived from an EMBL/GenBank/DDBJ whole genome shotgun (WGS) entry which is preliminary data.</text>
</comment>
<evidence type="ECO:0000256" key="4">
    <source>
        <dbReference type="ARBA" id="ARBA00022692"/>
    </source>
</evidence>
<protein>
    <recommendedName>
        <fullName evidence="7">UPF0114 protein GGQ86_004121</fullName>
    </recommendedName>
</protein>
<evidence type="ECO:0000256" key="5">
    <source>
        <dbReference type="ARBA" id="ARBA00022989"/>
    </source>
</evidence>
<dbReference type="EMBL" id="JAVDPY010000008">
    <property type="protein sequence ID" value="MDR6335625.1"/>
    <property type="molecule type" value="Genomic_DNA"/>
</dbReference>
<comment type="similarity">
    <text evidence="2 7">Belongs to the UPF0114 family.</text>
</comment>
<keyword evidence="6 7" id="KW-0472">Membrane</keyword>
<dbReference type="InterPro" id="IPR020761">
    <property type="entry name" value="UPF0114_bac"/>
</dbReference>
<evidence type="ECO:0000256" key="2">
    <source>
        <dbReference type="ARBA" id="ARBA00005774"/>
    </source>
</evidence>
<evidence type="ECO:0000313" key="11">
    <source>
        <dbReference type="Proteomes" id="UP001245370"/>
    </source>
</evidence>
<feature type="transmembrane region" description="Helical" evidence="7">
    <location>
        <begin position="15"/>
        <end position="33"/>
    </location>
</feature>
<dbReference type="Proteomes" id="UP001245370">
    <property type="component" value="Unassembled WGS sequence"/>
</dbReference>
<keyword evidence="11" id="KW-1185">Reference proteome</keyword>
<reference evidence="9 11" key="2">
    <citation type="submission" date="2023-07" db="EMBL/GenBank/DDBJ databases">
        <title>Genomic Encyclopedia of Type Strains, Phase IV (KMG-IV): sequencing the most valuable type-strain genomes for metagenomic binning, comparative biology and taxonomic classification.</title>
        <authorList>
            <person name="Goeker M."/>
        </authorList>
    </citation>
    <scope>NUCLEOTIDE SEQUENCE [LARGE SCALE GENOMIC DNA]</scope>
    <source>
        <strain evidence="9 11">DSM 338</strain>
    </source>
</reference>
<dbReference type="EMBL" id="BSDO01000008">
    <property type="protein sequence ID" value="GLI24698.1"/>
    <property type="molecule type" value="Genomic_DNA"/>
</dbReference>
<dbReference type="RefSeq" id="WP_210257855.1">
    <property type="nucleotide sequence ID" value="NZ_BSDO01000008.1"/>
</dbReference>
<feature type="transmembrane region" description="Helical" evidence="7">
    <location>
        <begin position="110"/>
        <end position="127"/>
    </location>
</feature>
<dbReference type="AlphaFoldDB" id="A0A9W6CVM3"/>
<dbReference type="PANTHER" id="PTHR38596:SF1">
    <property type="entry name" value="UPF0114 PROTEIN YQHA"/>
    <property type="match status" value="1"/>
</dbReference>
<comment type="subcellular location">
    <subcellularLocation>
        <location evidence="1 7">Cell membrane</location>
        <topology evidence="1 7">Multi-pass membrane protein</topology>
    </subcellularLocation>
</comment>
<sequence length="167" mass="18678">MIERVIEGILFRSRWILAPFYVGLVVGMLVLLFKFGHELLHFVLHAVAATESDIILGILALVDLTLTCNLVVIVIFSGYENFVSKIDPNGHPDWPDWMTRVDFTGLKQKLLASIVAISAIQLLKAFMNLDKGTMSENTLMWLVIIHVVFVGSSLVLAWSDSLSNNKH</sequence>
<dbReference type="Proteomes" id="UP001144397">
    <property type="component" value="Unassembled WGS sequence"/>
</dbReference>
<dbReference type="GO" id="GO:0005886">
    <property type="term" value="C:plasma membrane"/>
    <property type="evidence" value="ECO:0007669"/>
    <property type="project" value="UniProtKB-SubCell"/>
</dbReference>
<dbReference type="PANTHER" id="PTHR38596">
    <property type="entry name" value="UPF0114 PROTEIN YQHA"/>
    <property type="match status" value="1"/>
</dbReference>
<evidence type="ECO:0000313" key="10">
    <source>
        <dbReference type="Proteomes" id="UP001144397"/>
    </source>
</evidence>
<evidence type="ECO:0000313" key="8">
    <source>
        <dbReference type="EMBL" id="GLI24698.1"/>
    </source>
</evidence>
<evidence type="ECO:0000256" key="6">
    <source>
        <dbReference type="ARBA" id="ARBA00023136"/>
    </source>
</evidence>
<name>A0A9W6CVM3_XANFL</name>
<evidence type="ECO:0000256" key="1">
    <source>
        <dbReference type="ARBA" id="ARBA00004651"/>
    </source>
</evidence>
<dbReference type="HAMAP" id="MF_00143">
    <property type="entry name" value="UPF0114"/>
    <property type="match status" value="1"/>
</dbReference>
<proteinExistence type="inferred from homology"/>
<evidence type="ECO:0000313" key="9">
    <source>
        <dbReference type="EMBL" id="MDR6335625.1"/>
    </source>
</evidence>
<keyword evidence="5 7" id="KW-1133">Transmembrane helix</keyword>
<dbReference type="NCBIfam" id="TIGR00645">
    <property type="entry name" value="HI0507"/>
    <property type="match status" value="1"/>
</dbReference>
<dbReference type="GeneID" id="95765146"/>